<evidence type="ECO:0000313" key="1">
    <source>
        <dbReference type="EMBL" id="SDT31375.1"/>
    </source>
</evidence>
<dbReference type="EMBL" id="LT629749">
    <property type="protein sequence ID" value="SDT31375.1"/>
    <property type="molecule type" value="Genomic_DNA"/>
</dbReference>
<dbReference type="AlphaFoldDB" id="A0A1H1ZC60"/>
<name>A0A1H1ZC60_9ACTN</name>
<dbReference type="RefSeq" id="WP_091414667.1">
    <property type="nucleotide sequence ID" value="NZ_LT629749.1"/>
</dbReference>
<keyword evidence="2" id="KW-1185">Reference proteome</keyword>
<organism evidence="1 2">
    <name type="scientific">Friedmanniella luteola</name>
    <dbReference type="NCBI Taxonomy" id="546871"/>
    <lineage>
        <taxon>Bacteria</taxon>
        <taxon>Bacillati</taxon>
        <taxon>Actinomycetota</taxon>
        <taxon>Actinomycetes</taxon>
        <taxon>Propionibacteriales</taxon>
        <taxon>Nocardioidaceae</taxon>
        <taxon>Friedmanniella</taxon>
    </lineage>
</organism>
<dbReference type="Proteomes" id="UP000199092">
    <property type="component" value="Chromosome I"/>
</dbReference>
<gene>
    <name evidence="1" type="ORF">SAMN04488543_3685</name>
</gene>
<evidence type="ECO:0000313" key="2">
    <source>
        <dbReference type="Proteomes" id="UP000199092"/>
    </source>
</evidence>
<accession>A0A1H1ZC60</accession>
<dbReference type="OrthoDB" id="5065133at2"/>
<reference evidence="1 2" key="1">
    <citation type="submission" date="2016-10" db="EMBL/GenBank/DDBJ databases">
        <authorList>
            <person name="de Groot N.N."/>
        </authorList>
    </citation>
    <scope>NUCLEOTIDE SEQUENCE [LARGE SCALE GENOMIC DNA]</scope>
    <source>
        <strain evidence="1 2">DSM 21741</strain>
    </source>
</reference>
<protein>
    <submittedName>
        <fullName evidence="1">Uncharacterized protein</fullName>
    </submittedName>
</protein>
<sequence>MPTTSTPRGGRLRVRADLTFSVDVPDRSARPTRCTGRVEADGGHDVTVSFTPMPSLGGTSTRPLVRPLAERLDELGLTLLVQGPDGPLVRLGAGVHAPWWQWPATRSSRIELLSRRALARSLRGPRVFEVALPPSAVLPTVTDRQRSRRRRVAVALRQAGRGVARRRR</sequence>
<dbReference type="STRING" id="546871.SAMN04488543_3685"/>
<proteinExistence type="predicted"/>